<sequence length="59" mass="6621">MKLVELKELAAQRGLKTDKMKKAEIIRTIQASEGNTTCFDTGNATECGQKNCLWKEDCK</sequence>
<reference evidence="1 2" key="1">
    <citation type="submission" date="2019-07" db="EMBL/GenBank/DDBJ databases">
        <title>Genomic Encyclopedia of Archaeal and Bacterial Type Strains, Phase II (KMG-II): from individual species to whole genera.</title>
        <authorList>
            <person name="Goeker M."/>
        </authorList>
    </citation>
    <scope>NUCLEOTIDE SEQUENCE [LARGE SCALE GENOMIC DNA]</scope>
    <source>
        <strain evidence="1 2">ATCC BAA-1139</strain>
    </source>
</reference>
<organism evidence="1 2">
    <name type="scientific">Geobacter argillaceus</name>
    <dbReference type="NCBI Taxonomy" id="345631"/>
    <lineage>
        <taxon>Bacteria</taxon>
        <taxon>Pseudomonadati</taxon>
        <taxon>Thermodesulfobacteriota</taxon>
        <taxon>Desulfuromonadia</taxon>
        <taxon>Geobacterales</taxon>
        <taxon>Geobacteraceae</taxon>
        <taxon>Geobacter</taxon>
    </lineage>
</organism>
<dbReference type="AlphaFoldDB" id="A0A562VPJ2"/>
<keyword evidence="2" id="KW-1185">Reference proteome</keyword>
<dbReference type="RefSeq" id="WP_145020759.1">
    <property type="nucleotide sequence ID" value="NZ_VLLN01000007.1"/>
</dbReference>
<comment type="caution">
    <text evidence="1">The sequence shown here is derived from an EMBL/GenBank/DDBJ whole genome shotgun (WGS) entry which is preliminary data.</text>
</comment>
<dbReference type="EMBL" id="VLLN01000007">
    <property type="protein sequence ID" value="TWJ19752.1"/>
    <property type="molecule type" value="Genomic_DNA"/>
</dbReference>
<accession>A0A562VPJ2</accession>
<protein>
    <submittedName>
        <fullName evidence="1">Uncharacterized protein</fullName>
    </submittedName>
</protein>
<name>A0A562VPJ2_9BACT</name>
<dbReference type="OrthoDB" id="1687780at2"/>
<proteinExistence type="predicted"/>
<evidence type="ECO:0000313" key="2">
    <source>
        <dbReference type="Proteomes" id="UP000319449"/>
    </source>
</evidence>
<evidence type="ECO:0000313" key="1">
    <source>
        <dbReference type="EMBL" id="TWJ19752.1"/>
    </source>
</evidence>
<dbReference type="Proteomes" id="UP000319449">
    <property type="component" value="Unassembled WGS sequence"/>
</dbReference>
<gene>
    <name evidence="1" type="ORF">JN12_01553</name>
</gene>